<reference evidence="2 3" key="1">
    <citation type="submission" date="2014-11" db="EMBL/GenBank/DDBJ databases">
        <authorList>
            <person name="Zhu J."/>
            <person name="Qi W."/>
            <person name="Song R."/>
        </authorList>
    </citation>
    <scope>NUCLEOTIDE SEQUENCE [LARGE SCALE GENOMIC DNA]</scope>
</reference>
<proteinExistence type="predicted"/>
<evidence type="ECO:0000256" key="1">
    <source>
        <dbReference type="SAM" id="Phobius"/>
    </source>
</evidence>
<dbReference type="VEuPathDB" id="CryptoDB:Vbra_16339"/>
<name>A0A0G4FVL1_VITBC</name>
<feature type="transmembrane region" description="Helical" evidence="1">
    <location>
        <begin position="97"/>
        <end position="121"/>
    </location>
</feature>
<feature type="transmembrane region" description="Helical" evidence="1">
    <location>
        <begin position="142"/>
        <end position="163"/>
    </location>
</feature>
<dbReference type="InParanoid" id="A0A0G4FVL1"/>
<keyword evidence="1" id="KW-1133">Transmembrane helix</keyword>
<keyword evidence="1" id="KW-0812">Transmembrane</keyword>
<keyword evidence="1" id="KW-0472">Membrane</keyword>
<feature type="transmembrane region" description="Helical" evidence="1">
    <location>
        <begin position="57"/>
        <end position="77"/>
    </location>
</feature>
<dbReference type="AlphaFoldDB" id="A0A0G4FVL1"/>
<protein>
    <submittedName>
        <fullName evidence="2">Uncharacterized protein</fullName>
    </submittedName>
</protein>
<evidence type="ECO:0000313" key="2">
    <source>
        <dbReference type="EMBL" id="CEM19254.1"/>
    </source>
</evidence>
<keyword evidence="3" id="KW-1185">Reference proteome</keyword>
<dbReference type="Proteomes" id="UP000041254">
    <property type="component" value="Unassembled WGS sequence"/>
</dbReference>
<gene>
    <name evidence="2" type="ORF">Vbra_16339</name>
</gene>
<dbReference type="EMBL" id="CDMY01000510">
    <property type="protein sequence ID" value="CEM19254.1"/>
    <property type="molecule type" value="Genomic_DNA"/>
</dbReference>
<feature type="transmembrane region" description="Helical" evidence="1">
    <location>
        <begin position="183"/>
        <end position="211"/>
    </location>
</feature>
<sequence length="302" mass="33458">MPSVVYVVDAEAPQLHNEEASHTGAAAKCAPPVLPFDFFGLKVLLSKPLTRVEGSDFYGFILTHQLLLLAPVVFAVPQHFRLYDTYYYSDIYYFYEAPLALIIGLSIASLVLLAFCCWSFFARMSVLAPRSGAHFPHSKAGWQLTTHIIQLILLSSFLYFVPWFDVLVSAILSEARWNNNAPWVLWVVFTLVPIGVVGLWVLLFVLVTRYLGTYAISGEHATALAMAWSTVYCDTMRCVAVPFLFVAALSKSSYSLLWVFGLAMALCLIVVLIRLVLSLFSAKPASSHGRPLPAAPAPQPYV</sequence>
<dbReference type="PhylomeDB" id="A0A0G4FVL1"/>
<organism evidence="2 3">
    <name type="scientific">Vitrella brassicaformis (strain CCMP3155)</name>
    <dbReference type="NCBI Taxonomy" id="1169540"/>
    <lineage>
        <taxon>Eukaryota</taxon>
        <taxon>Sar</taxon>
        <taxon>Alveolata</taxon>
        <taxon>Colpodellida</taxon>
        <taxon>Vitrellaceae</taxon>
        <taxon>Vitrella</taxon>
    </lineage>
</organism>
<evidence type="ECO:0000313" key="3">
    <source>
        <dbReference type="Proteomes" id="UP000041254"/>
    </source>
</evidence>
<accession>A0A0G4FVL1</accession>
<feature type="transmembrane region" description="Helical" evidence="1">
    <location>
        <begin position="255"/>
        <end position="277"/>
    </location>
</feature>